<protein>
    <recommendedName>
        <fullName evidence="4">Amidase domain protein</fullName>
    </recommendedName>
</protein>
<reference evidence="2 3" key="1">
    <citation type="submission" date="2017-03" db="EMBL/GenBank/DDBJ databases">
        <title>Genome sequence of Clostridium oryzae DSM 28571.</title>
        <authorList>
            <person name="Poehlein A."/>
            <person name="Daniel R."/>
        </authorList>
    </citation>
    <scope>NUCLEOTIDE SEQUENCE [LARGE SCALE GENOMIC DNA]</scope>
    <source>
        <strain evidence="2 3">DSM 28571</strain>
    </source>
</reference>
<dbReference type="AlphaFoldDB" id="A0A1V4IBW1"/>
<evidence type="ECO:0000313" key="3">
    <source>
        <dbReference type="Proteomes" id="UP000190080"/>
    </source>
</evidence>
<dbReference type="Proteomes" id="UP000190080">
    <property type="component" value="Unassembled WGS sequence"/>
</dbReference>
<comment type="caution">
    <text evidence="2">The sequence shown here is derived from an EMBL/GenBank/DDBJ whole genome shotgun (WGS) entry which is preliminary data.</text>
</comment>
<evidence type="ECO:0000256" key="1">
    <source>
        <dbReference type="SAM" id="SignalP"/>
    </source>
</evidence>
<dbReference type="EMBL" id="MZGV01000085">
    <property type="protein sequence ID" value="OPJ57419.1"/>
    <property type="molecule type" value="Genomic_DNA"/>
</dbReference>
<proteinExistence type="predicted"/>
<gene>
    <name evidence="2" type="ORF">CLORY_41120</name>
</gene>
<feature type="chain" id="PRO_5012392502" description="Amidase domain protein" evidence="1">
    <location>
        <begin position="25"/>
        <end position="480"/>
    </location>
</feature>
<dbReference type="STRING" id="1450648.CLORY_41120"/>
<feature type="signal peptide" evidence="1">
    <location>
        <begin position="1"/>
        <end position="24"/>
    </location>
</feature>
<accession>A0A1V4IBW1</accession>
<evidence type="ECO:0008006" key="4">
    <source>
        <dbReference type="Google" id="ProtNLM"/>
    </source>
</evidence>
<dbReference type="RefSeq" id="WP_079428040.1">
    <property type="nucleotide sequence ID" value="NZ_MZGV01000085.1"/>
</dbReference>
<evidence type="ECO:0000313" key="2">
    <source>
        <dbReference type="EMBL" id="OPJ57419.1"/>
    </source>
</evidence>
<keyword evidence="1" id="KW-0732">Signal</keyword>
<organism evidence="2 3">
    <name type="scientific">Clostridium oryzae</name>
    <dbReference type="NCBI Taxonomy" id="1450648"/>
    <lineage>
        <taxon>Bacteria</taxon>
        <taxon>Bacillati</taxon>
        <taxon>Bacillota</taxon>
        <taxon>Clostridia</taxon>
        <taxon>Eubacteriales</taxon>
        <taxon>Clostridiaceae</taxon>
        <taxon>Clostridium</taxon>
    </lineage>
</organism>
<dbReference type="OrthoDB" id="1938239at2"/>
<sequence>MKSKISIVLVLVFMVIMLSIPAKASENVYGVIYWKGDNKYSLVTKDKEFNLIYDGTQDLQSFVGKLVNLSSTAEDDNSLHTSEVIDVTGYKKTVKTNTMQYVKVINKNNSYYYISGNNETELRGSLDLQQYVDKYCDLDTASYTYTYGSLMIDIPWMEAVSVRDGNPLQISYKQVKLSGSVKIANGKSYISVRDKQFALNFSSASAAAKYSQYNHRFVTVTGKEKYVLDLRTNVVSRAYSVYSPQYTLTSKIIKYQTVKVKGFINNELKINNKYTIDKSYDKYKGFILSVTGKMAVYSNGVKAMPSMMLKPISVKQVDTTNVRVYNYLNDLKRRNKTFSQAKAINHGSAHNACVYFSSQALRNVGVSIPKHVSFTHHFASNLLARGWKKVTSYKKLTPGSVCFTKDVNGGNGKPTHAYIFMGWVKKGDYSQAYIADNQAGEYGGKVLHIRNIAKKAKHNGNYKDAFNYAIVSPATYNYIK</sequence>
<name>A0A1V4IBW1_9CLOT</name>
<keyword evidence="3" id="KW-1185">Reference proteome</keyword>